<reference evidence="6 7" key="1">
    <citation type="submission" date="2024-01" db="EMBL/GenBank/DDBJ databases">
        <authorList>
            <consortium name="Genoscope - CEA"/>
            <person name="William W."/>
        </authorList>
    </citation>
    <scope>NUCLEOTIDE SEQUENCE [LARGE SCALE GENOMIC DNA]</scope>
    <source>
        <strain evidence="6 7">29B2s-10</strain>
    </source>
</reference>
<evidence type="ECO:0000256" key="1">
    <source>
        <dbReference type="ARBA" id="ARBA00006575"/>
    </source>
</evidence>
<dbReference type="EC" id="3.1.3.84" evidence="2"/>
<sequence>MIEYIQGDLFESSSTILAHACNCQGTWGAGVARVFKSKFPTAFKEYNAHCKSHSPTELLGTTFLANIGDGRYVACMFTSNFTGIHKLSVKEIVHFTNLSTADLVSQINGKDVSMPKINSGLFGVPWEDTEEVLTPFTDDVDIKVYCI</sequence>
<evidence type="ECO:0000256" key="3">
    <source>
        <dbReference type="ARBA" id="ARBA00019744"/>
    </source>
</evidence>
<keyword evidence="7" id="KW-1185">Reference proteome</keyword>
<evidence type="ECO:0000313" key="7">
    <source>
        <dbReference type="Proteomes" id="UP001497600"/>
    </source>
</evidence>
<dbReference type="PANTHER" id="PTHR12521">
    <property type="entry name" value="PROTEIN C6ORF130"/>
    <property type="match status" value="1"/>
</dbReference>
<dbReference type="InterPro" id="IPR043472">
    <property type="entry name" value="Macro_dom-like"/>
</dbReference>
<gene>
    <name evidence="6" type="primary">POA1</name>
    <name evidence="6" type="ORF">CAAN4_G05270</name>
</gene>
<dbReference type="SUPFAM" id="SSF52949">
    <property type="entry name" value="Macro domain-like"/>
    <property type="match status" value="1"/>
</dbReference>
<accession>A0ABP0ELP9</accession>
<dbReference type="SMART" id="SM00506">
    <property type="entry name" value="A1pp"/>
    <property type="match status" value="1"/>
</dbReference>
<comment type="catalytic activity">
    <reaction evidence="4">
        <text>ADP-alpha-D-ribose 1''-phosphate + H2O = ADP-D-ribose + phosphate</text>
        <dbReference type="Rhea" id="RHEA:25029"/>
        <dbReference type="ChEBI" id="CHEBI:15377"/>
        <dbReference type="ChEBI" id="CHEBI:43474"/>
        <dbReference type="ChEBI" id="CHEBI:57967"/>
        <dbReference type="ChEBI" id="CHEBI:58753"/>
        <dbReference type="EC" id="3.1.3.84"/>
    </reaction>
</comment>
<dbReference type="InterPro" id="IPR002589">
    <property type="entry name" value="Macro_dom"/>
</dbReference>
<dbReference type="PANTHER" id="PTHR12521:SF0">
    <property type="entry name" value="ADP-RIBOSE GLYCOHYDROLASE OARD1"/>
    <property type="match status" value="1"/>
</dbReference>
<evidence type="ECO:0000313" key="6">
    <source>
        <dbReference type="EMBL" id="CAK7916752.1"/>
    </source>
</evidence>
<evidence type="ECO:0000256" key="2">
    <source>
        <dbReference type="ARBA" id="ARBA00012983"/>
    </source>
</evidence>
<dbReference type="EMBL" id="OZ004259">
    <property type="protein sequence ID" value="CAK7916752.1"/>
    <property type="molecule type" value="Genomic_DNA"/>
</dbReference>
<dbReference type="Pfam" id="PF01661">
    <property type="entry name" value="Macro"/>
    <property type="match status" value="1"/>
</dbReference>
<dbReference type="InterPro" id="IPR050892">
    <property type="entry name" value="ADP-ribose_metab_enzymes"/>
</dbReference>
<name>A0ABP0ELP9_9ASCO</name>
<evidence type="ECO:0000259" key="5">
    <source>
        <dbReference type="PROSITE" id="PS51154"/>
    </source>
</evidence>
<proteinExistence type="inferred from homology"/>
<feature type="domain" description="Macro" evidence="5">
    <location>
        <begin position="1"/>
        <end position="147"/>
    </location>
</feature>
<dbReference type="Proteomes" id="UP001497600">
    <property type="component" value="Chromosome G"/>
</dbReference>
<evidence type="ECO:0000256" key="4">
    <source>
        <dbReference type="ARBA" id="ARBA00034427"/>
    </source>
</evidence>
<protein>
    <recommendedName>
        <fullName evidence="3">ADP-ribose 1''-phosphate phosphatase</fullName>
        <ecNumber evidence="2">3.1.3.84</ecNumber>
    </recommendedName>
</protein>
<organism evidence="6 7">
    <name type="scientific">[Candida] anglica</name>
    <dbReference type="NCBI Taxonomy" id="148631"/>
    <lineage>
        <taxon>Eukaryota</taxon>
        <taxon>Fungi</taxon>
        <taxon>Dikarya</taxon>
        <taxon>Ascomycota</taxon>
        <taxon>Saccharomycotina</taxon>
        <taxon>Pichiomycetes</taxon>
        <taxon>Debaryomycetaceae</taxon>
        <taxon>Kurtzmaniella</taxon>
    </lineage>
</organism>
<comment type="similarity">
    <text evidence="1">Belongs to the POA1 family.</text>
</comment>
<dbReference type="Gene3D" id="3.40.220.10">
    <property type="entry name" value="Leucine Aminopeptidase, subunit E, domain 1"/>
    <property type="match status" value="1"/>
</dbReference>
<dbReference type="PROSITE" id="PS51154">
    <property type="entry name" value="MACRO"/>
    <property type="match status" value="1"/>
</dbReference>
<dbReference type="CDD" id="cd02901">
    <property type="entry name" value="Macro_Poa1p-like"/>
    <property type="match status" value="1"/>
</dbReference>